<reference evidence="5 6" key="1">
    <citation type="submission" date="2017-09" db="EMBL/GenBank/DDBJ databases">
        <authorList>
            <consortium name="International Durum Wheat Genome Sequencing Consortium (IDWGSC)"/>
            <person name="Milanesi L."/>
        </authorList>
    </citation>
    <scope>NUCLEOTIDE SEQUENCE [LARGE SCALE GENOMIC DNA]</scope>
    <source>
        <strain evidence="6">cv. Svevo</strain>
    </source>
</reference>
<protein>
    <recommendedName>
        <fullName evidence="7">Pentatricopeptide repeat-containing protein</fullName>
    </recommendedName>
</protein>
<accession>A0A9R1AXX9</accession>
<gene>
    <name evidence="5" type="ORF">TRITD_6Av1G046520</name>
</gene>
<evidence type="ECO:0000256" key="1">
    <source>
        <dbReference type="ARBA" id="ARBA00022737"/>
    </source>
</evidence>
<dbReference type="InterPro" id="IPR011990">
    <property type="entry name" value="TPR-like_helical_dom_sf"/>
</dbReference>
<proteinExistence type="predicted"/>
<dbReference type="GO" id="GO:0009451">
    <property type="term" value="P:RNA modification"/>
    <property type="evidence" value="ECO:0007669"/>
    <property type="project" value="InterPro"/>
</dbReference>
<evidence type="ECO:0000256" key="2">
    <source>
        <dbReference type="ARBA" id="ARBA00022946"/>
    </source>
</evidence>
<feature type="repeat" description="PPR" evidence="3">
    <location>
        <begin position="222"/>
        <end position="252"/>
    </location>
</feature>
<organism evidence="5 6">
    <name type="scientific">Triticum turgidum subsp. durum</name>
    <name type="common">Durum wheat</name>
    <name type="synonym">Triticum durum</name>
    <dbReference type="NCBI Taxonomy" id="4567"/>
    <lineage>
        <taxon>Eukaryota</taxon>
        <taxon>Viridiplantae</taxon>
        <taxon>Streptophyta</taxon>
        <taxon>Embryophyta</taxon>
        <taxon>Tracheophyta</taxon>
        <taxon>Spermatophyta</taxon>
        <taxon>Magnoliopsida</taxon>
        <taxon>Liliopsida</taxon>
        <taxon>Poales</taxon>
        <taxon>Poaceae</taxon>
        <taxon>BOP clade</taxon>
        <taxon>Pooideae</taxon>
        <taxon>Triticodae</taxon>
        <taxon>Triticeae</taxon>
        <taxon>Triticinae</taxon>
        <taxon>Triticum</taxon>
    </lineage>
</organism>
<name>A0A9R1AXX9_TRITD</name>
<dbReference type="Gene3D" id="1.25.40.10">
    <property type="entry name" value="Tetratricopeptide repeat domain"/>
    <property type="match status" value="2"/>
</dbReference>
<dbReference type="FunFam" id="1.25.40.10:FF:000242">
    <property type="entry name" value="Pentatricopeptide repeat-containing protein"/>
    <property type="match status" value="1"/>
</dbReference>
<dbReference type="AlphaFoldDB" id="A0A9R1AXX9"/>
<evidence type="ECO:0000256" key="4">
    <source>
        <dbReference type="SAM" id="MobiDB-lite"/>
    </source>
</evidence>
<dbReference type="Pfam" id="PF20431">
    <property type="entry name" value="E_motif"/>
    <property type="match status" value="1"/>
</dbReference>
<evidence type="ECO:0000256" key="3">
    <source>
        <dbReference type="PROSITE-ProRule" id="PRU00708"/>
    </source>
</evidence>
<dbReference type="EMBL" id="LT934121">
    <property type="protein sequence ID" value="VAI44197.1"/>
    <property type="molecule type" value="Genomic_DNA"/>
</dbReference>
<evidence type="ECO:0000313" key="5">
    <source>
        <dbReference type="EMBL" id="VAI44197.1"/>
    </source>
</evidence>
<feature type="repeat" description="PPR" evidence="3">
    <location>
        <begin position="150"/>
        <end position="184"/>
    </location>
</feature>
<evidence type="ECO:0000313" key="6">
    <source>
        <dbReference type="Proteomes" id="UP000324705"/>
    </source>
</evidence>
<dbReference type="NCBIfam" id="TIGR00756">
    <property type="entry name" value="PPR"/>
    <property type="match status" value="4"/>
</dbReference>
<dbReference type="GO" id="GO:0003723">
    <property type="term" value="F:RNA binding"/>
    <property type="evidence" value="ECO:0007669"/>
    <property type="project" value="InterPro"/>
</dbReference>
<dbReference type="PROSITE" id="PS51375">
    <property type="entry name" value="PPR"/>
    <property type="match status" value="3"/>
</dbReference>
<feature type="repeat" description="PPR" evidence="3">
    <location>
        <begin position="253"/>
        <end position="287"/>
    </location>
</feature>
<dbReference type="Proteomes" id="UP000324705">
    <property type="component" value="Chromosome 6A"/>
</dbReference>
<sequence>MAPPSSSPPLPAWAAANALFRRHRRLLPLLLPPVSLCALLPVLSHCLVSGLAGNPFVASRLILASSRLSLTFSLLLLSHLPASSLSPFSFNSLIRASPPGLTLRLFEQMRRRGVPTDNYTLPFLIHACSGSDMALGQSLHGVFDEMQARDVVAWTGMVSGYVDSGMHLRAAEVFKEMRGGEEVTRPNVATLVSVASAYASLGSLEYAKGLHGYVEKVGLRGDLILTNALMDMYGKCGSIESARALFDFMHEKDLLSWTTMISGLASHGHGKEAVALFLSMREVGVLPDSTTFIVVLSACSHAGLVDEGISIFNSMASEYKVTPDIKHYGCMVDLFSRAGLLSRAYELIDSMPFEPNLAILGALLSACSVNNELEIGELVLQKIDSVCSYKGGAGVLLSNIYANQNLWHEVDSIRRKIRNGTIPRKPPGQSSVASEVPFMSL</sequence>
<dbReference type="PANTHER" id="PTHR47926">
    <property type="entry name" value="PENTATRICOPEPTIDE REPEAT-CONTAINING PROTEIN"/>
    <property type="match status" value="1"/>
</dbReference>
<keyword evidence="1" id="KW-0677">Repeat</keyword>
<dbReference type="Gramene" id="TRITD6Av1G046520.2">
    <property type="protein sequence ID" value="TRITD6Av1G046520.2"/>
    <property type="gene ID" value="TRITD6Av1G046520"/>
</dbReference>
<dbReference type="PANTHER" id="PTHR47926:SF411">
    <property type="entry name" value="PENTATRICOPEPTIDE REPEAT-CONTAINING PROTEIN"/>
    <property type="match status" value="1"/>
</dbReference>
<feature type="region of interest" description="Disordered" evidence="4">
    <location>
        <begin position="419"/>
        <end position="441"/>
    </location>
</feature>
<dbReference type="InterPro" id="IPR002885">
    <property type="entry name" value="PPR_rpt"/>
</dbReference>
<keyword evidence="2" id="KW-0809">Transit peptide</keyword>
<dbReference type="Pfam" id="PF13041">
    <property type="entry name" value="PPR_2"/>
    <property type="match status" value="1"/>
</dbReference>
<keyword evidence="6" id="KW-1185">Reference proteome</keyword>
<evidence type="ECO:0008006" key="7">
    <source>
        <dbReference type="Google" id="ProtNLM"/>
    </source>
</evidence>
<dbReference type="Pfam" id="PF01535">
    <property type="entry name" value="PPR"/>
    <property type="match status" value="2"/>
</dbReference>
<dbReference type="InterPro" id="IPR046848">
    <property type="entry name" value="E_motif"/>
</dbReference>
<dbReference type="InterPro" id="IPR046960">
    <property type="entry name" value="PPR_At4g14850-like_plant"/>
</dbReference>